<proteinExistence type="predicted"/>
<reference evidence="1" key="2">
    <citation type="journal article" date="2015" name="Fish Shellfish Immunol.">
        <title>Early steps in the European eel (Anguilla anguilla)-Vibrio vulnificus interaction in the gills: Role of the RtxA13 toxin.</title>
        <authorList>
            <person name="Callol A."/>
            <person name="Pajuelo D."/>
            <person name="Ebbesson L."/>
            <person name="Teles M."/>
            <person name="MacKenzie S."/>
            <person name="Amaro C."/>
        </authorList>
    </citation>
    <scope>NUCLEOTIDE SEQUENCE</scope>
</reference>
<name>A0A0E9WZG6_ANGAN</name>
<sequence length="86" mass="9865">MYPQYFETKNINIKNYSLFLLQINSVLGRENISTCFRCISSAGQEYRGAVLQSITRTFKTLQYGTRLSSNTSGCFYCMNTITSHHC</sequence>
<evidence type="ECO:0000313" key="1">
    <source>
        <dbReference type="EMBL" id="JAH94818.1"/>
    </source>
</evidence>
<reference evidence="1" key="1">
    <citation type="submission" date="2014-11" db="EMBL/GenBank/DDBJ databases">
        <authorList>
            <person name="Amaro Gonzalez C."/>
        </authorList>
    </citation>
    <scope>NUCLEOTIDE SEQUENCE</scope>
</reference>
<accession>A0A0E9WZG6</accession>
<dbReference type="EMBL" id="GBXM01013759">
    <property type="protein sequence ID" value="JAH94818.1"/>
    <property type="molecule type" value="Transcribed_RNA"/>
</dbReference>
<organism evidence="1">
    <name type="scientific">Anguilla anguilla</name>
    <name type="common">European freshwater eel</name>
    <name type="synonym">Muraena anguilla</name>
    <dbReference type="NCBI Taxonomy" id="7936"/>
    <lineage>
        <taxon>Eukaryota</taxon>
        <taxon>Metazoa</taxon>
        <taxon>Chordata</taxon>
        <taxon>Craniata</taxon>
        <taxon>Vertebrata</taxon>
        <taxon>Euteleostomi</taxon>
        <taxon>Actinopterygii</taxon>
        <taxon>Neopterygii</taxon>
        <taxon>Teleostei</taxon>
        <taxon>Anguilliformes</taxon>
        <taxon>Anguillidae</taxon>
        <taxon>Anguilla</taxon>
    </lineage>
</organism>
<protein>
    <submittedName>
        <fullName evidence="1">Uncharacterized protein</fullName>
    </submittedName>
</protein>
<dbReference type="AlphaFoldDB" id="A0A0E9WZG6"/>